<dbReference type="GeneID" id="15011539"/>
<proteinExistence type="predicted"/>
<protein>
    <submittedName>
        <fullName evidence="1">Uncharacterized protein</fullName>
    </submittedName>
</protein>
<dbReference type="RefSeq" id="YP_007674966.1">
    <property type="nucleotide sequence ID" value="NC_020853.1"/>
</dbReference>
<reference evidence="1 2" key="1">
    <citation type="submission" date="2010-10" db="EMBL/GenBank/DDBJ databases">
        <title>The Genome Sequence of Loktanella phage pCB2051-A.</title>
        <authorList>
            <consortium name="The Broad Institute Genome Sequencing Platform"/>
            <person name="Henn M.R."/>
            <person name="Buchan A."/>
            <person name="Levin J."/>
            <person name="Malboeuf C."/>
            <person name="Casali M."/>
            <person name="Russ C."/>
            <person name="Lennon N."/>
            <person name="Chapman S.B."/>
            <person name="Erlich R."/>
            <person name="Young S.K."/>
            <person name="Yandava C."/>
            <person name="Zeng Q."/>
            <person name="Alvarado L."/>
            <person name="Anderson S."/>
            <person name="Berlin A."/>
            <person name="Chen Z."/>
            <person name="Freedman E."/>
            <person name="Gellesch M."/>
            <person name="Goldberg J."/>
            <person name="Green L."/>
            <person name="Griggs A."/>
            <person name="Gujja S."/>
            <person name="Heilman E.R."/>
            <person name="Heiman D."/>
            <person name="Hollinger A."/>
            <person name="Howarth C."/>
            <person name="Larson L."/>
            <person name="Mehta T."/>
            <person name="Pearson M."/>
            <person name="Roberts A."/>
            <person name="Ryan E."/>
            <person name="Saif S."/>
            <person name="Shea T."/>
            <person name="Shenoy N."/>
            <person name="Sisk P."/>
            <person name="Stolte C."/>
            <person name="Sykes S."/>
            <person name="White J."/>
            <person name="Haas B."/>
            <person name="Nusbaum C."/>
            <person name="Birren B."/>
        </authorList>
    </citation>
    <scope>NUCLEOTIDE SEQUENCE [LARGE SCALE GENOMIC DNA]</scope>
    <source>
        <strain evidence="2">pCB2051-A</strain>
    </source>
</reference>
<organism evidence="1 2">
    <name type="scientific">Loktanella phage pCB2051-A</name>
    <dbReference type="NCBI Taxonomy" id="754044"/>
    <lineage>
        <taxon>Viruses</taxon>
        <taxon>Duplodnaviria</taxon>
        <taxon>Heunggongvirae</taxon>
        <taxon>Uroviricota</taxon>
        <taxon>Caudoviricetes</taxon>
        <taxon>Casjensviridae</taxon>
        <taxon>Broinstvirus</taxon>
        <taxon>Broinstvirus pCB2051A</taxon>
    </lineage>
</organism>
<dbReference type="Proteomes" id="UP000201389">
    <property type="component" value="Segment"/>
</dbReference>
<gene>
    <name evidence="1" type="ORF">LOKG_00070</name>
</gene>
<dbReference type="EMBL" id="HQ632859">
    <property type="protein sequence ID" value="AGH31506.1"/>
    <property type="molecule type" value="Genomic_DNA"/>
</dbReference>
<name>M4QP56_9CAUD</name>
<keyword evidence="2" id="KW-1185">Reference proteome</keyword>
<evidence type="ECO:0000313" key="1">
    <source>
        <dbReference type="EMBL" id="AGH31506.1"/>
    </source>
</evidence>
<dbReference type="KEGG" id="vg:15011539"/>
<accession>M4QP56</accession>
<evidence type="ECO:0000313" key="2">
    <source>
        <dbReference type="Proteomes" id="UP000201389"/>
    </source>
</evidence>
<sequence>MATGPEEFEYKGYKIRFSENEDKWVSYDAGIDNEKLSKLKQSIDRLSIKARKAASTNALMLEHGDGEFTEVDIVEYLGPKIERPRIKGSHHERAPRQVVNHQVATIGQAKHREKPGRILSDFDKLIPNTQDNIDRLAAIRVKGDEMRALQAEIRDMTKAIPRLTLDTIEPLVKISGLDPTGGITGES</sequence>